<evidence type="ECO:0000313" key="1">
    <source>
        <dbReference type="EMBL" id="RHD73617.1"/>
    </source>
</evidence>
<gene>
    <name evidence="2" type="ORF">DW105_16320</name>
    <name evidence="1" type="ORF">DW783_18835</name>
</gene>
<evidence type="ECO:0000313" key="3">
    <source>
        <dbReference type="Proteomes" id="UP000283429"/>
    </source>
</evidence>
<dbReference type="AlphaFoldDB" id="A0A414GVX9"/>
<organism evidence="1 3">
    <name type="scientific">Phocaeicola vulgatus</name>
    <name type="common">Bacteroides vulgatus</name>
    <dbReference type="NCBI Taxonomy" id="821"/>
    <lineage>
        <taxon>Bacteria</taxon>
        <taxon>Pseudomonadati</taxon>
        <taxon>Bacteroidota</taxon>
        <taxon>Bacteroidia</taxon>
        <taxon>Bacteroidales</taxon>
        <taxon>Bacteroidaceae</taxon>
        <taxon>Phocaeicola</taxon>
    </lineage>
</organism>
<comment type="caution">
    <text evidence="1">The sequence shown here is derived from an EMBL/GenBank/DDBJ whole genome shotgun (WGS) entry which is preliminary data.</text>
</comment>
<proteinExistence type="predicted"/>
<dbReference type="EMBL" id="QRMN01000047">
    <property type="protein sequence ID" value="RHJ73654.1"/>
    <property type="molecule type" value="Genomic_DNA"/>
</dbReference>
<accession>A0A414GVX9</accession>
<evidence type="ECO:0000313" key="2">
    <source>
        <dbReference type="EMBL" id="RHJ73654.1"/>
    </source>
</evidence>
<sequence>MKTDSFDRYFRIVKAWNIAILNRKSYICITKKFFECMRNKTISGISLVSKVLPVILEANDNCFIFN</sequence>
<dbReference type="Proteomes" id="UP000283958">
    <property type="component" value="Unassembled WGS sequence"/>
</dbReference>
<protein>
    <submittedName>
        <fullName evidence="1">Uncharacterized protein</fullName>
    </submittedName>
</protein>
<reference evidence="3 4" key="1">
    <citation type="submission" date="2018-08" db="EMBL/GenBank/DDBJ databases">
        <title>A genome reference for cultivated species of the human gut microbiota.</title>
        <authorList>
            <person name="Zou Y."/>
            <person name="Xue W."/>
            <person name="Luo G."/>
        </authorList>
    </citation>
    <scope>NUCLEOTIDE SEQUENCE [LARGE SCALE GENOMIC DNA]</scope>
    <source>
        <strain evidence="2 4">AM09-18</strain>
        <strain evidence="1 3">AM30-40</strain>
    </source>
</reference>
<dbReference type="Proteomes" id="UP000283429">
    <property type="component" value="Unassembled WGS sequence"/>
</dbReference>
<name>A0A414GVX9_PHOVU</name>
<dbReference type="EMBL" id="QSJM01000073">
    <property type="protein sequence ID" value="RHD73617.1"/>
    <property type="molecule type" value="Genomic_DNA"/>
</dbReference>
<evidence type="ECO:0000313" key="4">
    <source>
        <dbReference type="Proteomes" id="UP000283958"/>
    </source>
</evidence>